<dbReference type="OrthoDB" id="6483947at2759"/>
<keyword evidence="8" id="KW-1185">Reference proteome</keyword>
<gene>
    <name evidence="6" type="ORF">HPB48_015316</name>
    <name evidence="7" type="ORF">HPB48_018488</name>
</gene>
<dbReference type="EMBL" id="JABSTR010000003">
    <property type="protein sequence ID" value="KAH9364993.1"/>
    <property type="molecule type" value="Genomic_DNA"/>
</dbReference>
<accession>A0A9J6FPJ8</accession>
<evidence type="ECO:0000313" key="8">
    <source>
        <dbReference type="Proteomes" id="UP000821853"/>
    </source>
</evidence>
<dbReference type="InterPro" id="IPR017946">
    <property type="entry name" value="PLC-like_Pdiesterase_TIM-brl"/>
</dbReference>
<evidence type="ECO:0000256" key="2">
    <source>
        <dbReference type="ARBA" id="ARBA00022723"/>
    </source>
</evidence>
<keyword evidence="2" id="KW-0479">Metal-binding</keyword>
<dbReference type="Proteomes" id="UP000821853">
    <property type="component" value="Unassembled WGS sequence"/>
</dbReference>
<keyword evidence="4" id="KW-1015">Disulfide bond</keyword>
<reference evidence="7 8" key="1">
    <citation type="journal article" date="2020" name="Cell">
        <title>Large-Scale Comparative Analyses of Tick Genomes Elucidate Their Genetic Diversity and Vector Capacities.</title>
        <authorList>
            <consortium name="Tick Genome and Microbiome Consortium (TIGMIC)"/>
            <person name="Jia N."/>
            <person name="Wang J."/>
            <person name="Shi W."/>
            <person name="Du L."/>
            <person name="Sun Y."/>
            <person name="Zhan W."/>
            <person name="Jiang J.F."/>
            <person name="Wang Q."/>
            <person name="Zhang B."/>
            <person name="Ji P."/>
            <person name="Bell-Sakyi L."/>
            <person name="Cui X.M."/>
            <person name="Yuan T.T."/>
            <person name="Jiang B.G."/>
            <person name="Yang W.F."/>
            <person name="Lam T.T."/>
            <person name="Chang Q.C."/>
            <person name="Ding S.J."/>
            <person name="Wang X.J."/>
            <person name="Zhu J.G."/>
            <person name="Ruan X.D."/>
            <person name="Zhao L."/>
            <person name="Wei J.T."/>
            <person name="Ye R.Z."/>
            <person name="Que T.C."/>
            <person name="Du C.H."/>
            <person name="Zhou Y.H."/>
            <person name="Cheng J.X."/>
            <person name="Dai P.F."/>
            <person name="Guo W.B."/>
            <person name="Han X.H."/>
            <person name="Huang E.J."/>
            <person name="Li L.F."/>
            <person name="Wei W."/>
            <person name="Gao Y.C."/>
            <person name="Liu J.Z."/>
            <person name="Shao H.Z."/>
            <person name="Wang X."/>
            <person name="Wang C.C."/>
            <person name="Yang T.C."/>
            <person name="Huo Q.B."/>
            <person name="Li W."/>
            <person name="Chen H.Y."/>
            <person name="Chen S.E."/>
            <person name="Zhou L.G."/>
            <person name="Ni X.B."/>
            <person name="Tian J.H."/>
            <person name="Sheng Y."/>
            <person name="Liu T."/>
            <person name="Pan Y.S."/>
            <person name="Xia L.Y."/>
            <person name="Li J."/>
            <person name="Zhao F."/>
            <person name="Cao W.C."/>
        </authorList>
    </citation>
    <scope>NUCLEOTIDE SEQUENCE [LARGE SCALE GENOMIC DNA]</scope>
    <source>
        <strain evidence="7">HaeL-2018</strain>
    </source>
</reference>
<sequence length="76" mass="8581">MDSLAKVGRAFADLKIYNHRWVGSGNTNCLPYLSGKYDRLKDIVACRDGLKSGCDFIDKGYAWTLDYESSIAREIK</sequence>
<dbReference type="GO" id="GO:0008081">
    <property type="term" value="F:phosphoric diester hydrolase activity"/>
    <property type="evidence" value="ECO:0007669"/>
    <property type="project" value="InterPro"/>
</dbReference>
<dbReference type="GO" id="GO:0006629">
    <property type="term" value="P:lipid metabolic process"/>
    <property type="evidence" value="ECO:0007669"/>
    <property type="project" value="InterPro"/>
</dbReference>
<keyword evidence="3" id="KW-0460">Magnesium</keyword>
<dbReference type="EMBL" id="JABSTR010000003">
    <property type="protein sequence ID" value="KAH9364997.1"/>
    <property type="molecule type" value="Genomic_DNA"/>
</dbReference>
<evidence type="ECO:0000256" key="5">
    <source>
        <dbReference type="ARBA" id="ARBA00023239"/>
    </source>
</evidence>
<comment type="caution">
    <text evidence="7">The sequence shown here is derived from an EMBL/GenBank/DDBJ whole genome shotgun (WGS) entry which is preliminary data.</text>
</comment>
<dbReference type="Gene3D" id="3.20.20.190">
    <property type="entry name" value="Phosphatidylinositol (PI) phosphodiesterase"/>
    <property type="match status" value="1"/>
</dbReference>
<evidence type="ECO:0000256" key="4">
    <source>
        <dbReference type="ARBA" id="ARBA00023157"/>
    </source>
</evidence>
<name>A0A9J6FPJ8_HAELO</name>
<protein>
    <submittedName>
        <fullName evidence="7">Uncharacterized protein</fullName>
    </submittedName>
</protein>
<evidence type="ECO:0000256" key="1">
    <source>
        <dbReference type="ARBA" id="ARBA00000110"/>
    </source>
</evidence>
<dbReference type="AlphaFoldDB" id="A0A9J6FPJ8"/>
<organism evidence="7 8">
    <name type="scientific">Haemaphysalis longicornis</name>
    <name type="common">Bush tick</name>
    <dbReference type="NCBI Taxonomy" id="44386"/>
    <lineage>
        <taxon>Eukaryota</taxon>
        <taxon>Metazoa</taxon>
        <taxon>Ecdysozoa</taxon>
        <taxon>Arthropoda</taxon>
        <taxon>Chelicerata</taxon>
        <taxon>Arachnida</taxon>
        <taxon>Acari</taxon>
        <taxon>Parasitiformes</taxon>
        <taxon>Ixodida</taxon>
        <taxon>Ixodoidea</taxon>
        <taxon>Ixodidae</taxon>
        <taxon>Haemaphysalinae</taxon>
        <taxon>Haemaphysalis</taxon>
    </lineage>
</organism>
<dbReference type="VEuPathDB" id="VectorBase:HLOH_061789"/>
<comment type="catalytic activity">
    <reaction evidence="1">
        <text>an N-(acyl)-sphingosylphosphoethanolamine = an N-(acyl)-sphingosyl-1,3-cyclic phosphate + ethanolamine</text>
        <dbReference type="Rhea" id="RHEA:60648"/>
        <dbReference type="ChEBI" id="CHEBI:57603"/>
        <dbReference type="ChEBI" id="CHEBI:143891"/>
        <dbReference type="ChEBI" id="CHEBI:143892"/>
    </reaction>
</comment>
<dbReference type="GO" id="GO:0016829">
    <property type="term" value="F:lyase activity"/>
    <property type="evidence" value="ECO:0007669"/>
    <property type="project" value="UniProtKB-KW"/>
</dbReference>
<proteinExistence type="predicted"/>
<evidence type="ECO:0000313" key="7">
    <source>
        <dbReference type="EMBL" id="KAH9364997.1"/>
    </source>
</evidence>
<dbReference type="VEuPathDB" id="VectorBase:HLOH_041794"/>
<evidence type="ECO:0000313" key="6">
    <source>
        <dbReference type="EMBL" id="KAH9364993.1"/>
    </source>
</evidence>
<keyword evidence="5" id="KW-0456">Lyase</keyword>
<evidence type="ECO:0000256" key="3">
    <source>
        <dbReference type="ARBA" id="ARBA00022842"/>
    </source>
</evidence>
<dbReference type="GO" id="GO:0046872">
    <property type="term" value="F:metal ion binding"/>
    <property type="evidence" value="ECO:0007669"/>
    <property type="project" value="UniProtKB-KW"/>
</dbReference>